<dbReference type="PANTHER" id="PTHR34339">
    <property type="entry name" value="STIMULATOR OF INTERFERON GENES PROTEIN"/>
    <property type="match status" value="1"/>
</dbReference>
<feature type="transmembrane region" description="Helical" evidence="1">
    <location>
        <begin position="38"/>
        <end position="61"/>
    </location>
</feature>
<keyword evidence="1" id="KW-0472">Membrane</keyword>
<evidence type="ECO:0000313" key="3">
    <source>
        <dbReference type="EMBL" id="CAK1586607.1"/>
    </source>
</evidence>
<dbReference type="GO" id="GO:0061507">
    <property type="term" value="F:2',3'-cyclic GMP-AMP binding"/>
    <property type="evidence" value="ECO:0007669"/>
    <property type="project" value="TreeGrafter"/>
</dbReference>
<feature type="transmembrane region" description="Helical" evidence="1">
    <location>
        <begin position="73"/>
        <end position="93"/>
    </location>
</feature>
<dbReference type="AlphaFoldDB" id="A0AAV1KXU1"/>
<keyword evidence="5" id="KW-1185">Reference proteome</keyword>
<name>A0AAV1KXU1_9NEOP</name>
<dbReference type="GO" id="GO:0061709">
    <property type="term" value="P:reticulophagy"/>
    <property type="evidence" value="ECO:0007669"/>
    <property type="project" value="TreeGrafter"/>
</dbReference>
<accession>A0AAV1KXU1</accession>
<evidence type="ECO:0000313" key="4">
    <source>
        <dbReference type="EMBL" id="CAK1586612.1"/>
    </source>
</evidence>
<dbReference type="GO" id="GO:0000045">
    <property type="term" value="P:autophagosome assembly"/>
    <property type="evidence" value="ECO:0007669"/>
    <property type="project" value="TreeGrafter"/>
</dbReference>
<dbReference type="Gene3D" id="3.40.50.12100">
    <property type="entry name" value="Stimulator of interferon genes protein"/>
    <property type="match status" value="1"/>
</dbReference>
<proteinExistence type="predicted"/>
<dbReference type="GO" id="GO:0045087">
    <property type="term" value="P:innate immune response"/>
    <property type="evidence" value="ECO:0007669"/>
    <property type="project" value="TreeGrafter"/>
</dbReference>
<dbReference type="Pfam" id="PF15009">
    <property type="entry name" value="STING_LBD"/>
    <property type="match status" value="1"/>
</dbReference>
<dbReference type="Proteomes" id="UP001314205">
    <property type="component" value="Unassembled WGS sequence"/>
</dbReference>
<feature type="transmembrane region" description="Helical" evidence="1">
    <location>
        <begin position="7"/>
        <end position="26"/>
    </location>
</feature>
<organism evidence="3 5">
    <name type="scientific">Parnassius mnemosyne</name>
    <name type="common">clouded apollo</name>
    <dbReference type="NCBI Taxonomy" id="213953"/>
    <lineage>
        <taxon>Eukaryota</taxon>
        <taxon>Metazoa</taxon>
        <taxon>Ecdysozoa</taxon>
        <taxon>Arthropoda</taxon>
        <taxon>Hexapoda</taxon>
        <taxon>Insecta</taxon>
        <taxon>Pterygota</taxon>
        <taxon>Neoptera</taxon>
        <taxon>Endopterygota</taxon>
        <taxon>Lepidoptera</taxon>
        <taxon>Glossata</taxon>
        <taxon>Ditrysia</taxon>
        <taxon>Papilionoidea</taxon>
        <taxon>Papilionidae</taxon>
        <taxon>Parnassiinae</taxon>
        <taxon>Parnassini</taxon>
        <taxon>Parnassius</taxon>
        <taxon>Driopa</taxon>
    </lineage>
</organism>
<dbReference type="GO" id="GO:0035438">
    <property type="term" value="F:cyclic-di-GMP binding"/>
    <property type="evidence" value="ECO:0007669"/>
    <property type="project" value="TreeGrafter"/>
</dbReference>
<dbReference type="InterPro" id="IPR029158">
    <property type="entry name" value="STING"/>
</dbReference>
<keyword evidence="1" id="KW-0812">Transmembrane</keyword>
<dbReference type="GO" id="GO:0032481">
    <property type="term" value="P:positive regulation of type I interferon production"/>
    <property type="evidence" value="ECO:0007669"/>
    <property type="project" value="InterPro"/>
</dbReference>
<dbReference type="EMBL" id="CAVLGL010000081">
    <property type="protein sequence ID" value="CAK1586612.1"/>
    <property type="molecule type" value="Genomic_DNA"/>
</dbReference>
<dbReference type="GO" id="GO:0005789">
    <property type="term" value="C:endoplasmic reticulum membrane"/>
    <property type="evidence" value="ECO:0007669"/>
    <property type="project" value="TreeGrafter"/>
</dbReference>
<gene>
    <name evidence="3" type="ORF">PARMNEM_LOCUS7535</name>
    <name evidence="4" type="ORF">PARMNEM_LOCUS7538</name>
</gene>
<comment type="caution">
    <text evidence="3">The sequence shown here is derived from an EMBL/GenBank/DDBJ whole genome shotgun (WGS) entry which is preliminary data.</text>
</comment>
<sequence>MKEKRMYVYAAQIVFVCAIFIGYQGMNLENAHKWVSVVARYVVYMLIIKGSSEVCAIGFNALHSEQSTDVYQIVYNTKKFLFITVLSIGFLIYNKQKVLGEDFLFWFIAHLITEYPEMEQTAPTINYGVGMACSFFEGYLVHVIPSDGAKFVGFEENMNIYEARQGIVFPVKRLFIVITKSLYCPPDLKHFNKNNRMDIPYLEACQSLEDVEKDVAGVKNRTYRNTAYKIYRPKKSPVYLAAECATPLHTLHRVLEKTSLYEELANVNVQNIVNDFCRMLRSIIAKSPECRNKCELVYFDDTDPTQNLADVLLDRIRLLEPNFENLKNT</sequence>
<dbReference type="InterPro" id="IPR055432">
    <property type="entry name" value="STING_LBD"/>
</dbReference>
<feature type="domain" description="STING ligand-binding" evidence="2">
    <location>
        <begin position="126"/>
        <end position="317"/>
    </location>
</feature>
<dbReference type="EMBL" id="CAVLGL010000081">
    <property type="protein sequence ID" value="CAK1586607.1"/>
    <property type="molecule type" value="Genomic_DNA"/>
</dbReference>
<dbReference type="GO" id="GO:0002218">
    <property type="term" value="P:activation of innate immune response"/>
    <property type="evidence" value="ECO:0007669"/>
    <property type="project" value="InterPro"/>
</dbReference>
<protein>
    <recommendedName>
        <fullName evidence="2">STING ligand-binding domain-containing protein</fullName>
    </recommendedName>
</protein>
<dbReference type="GO" id="GO:0016239">
    <property type="term" value="P:positive regulation of macroautophagy"/>
    <property type="evidence" value="ECO:0007669"/>
    <property type="project" value="TreeGrafter"/>
</dbReference>
<evidence type="ECO:0000256" key="1">
    <source>
        <dbReference type="SAM" id="Phobius"/>
    </source>
</evidence>
<reference evidence="3 5" key="1">
    <citation type="submission" date="2023-11" db="EMBL/GenBank/DDBJ databases">
        <authorList>
            <person name="Hedman E."/>
            <person name="Englund M."/>
            <person name="Stromberg M."/>
            <person name="Nyberg Akerstrom W."/>
            <person name="Nylinder S."/>
            <person name="Jareborg N."/>
            <person name="Kallberg Y."/>
            <person name="Kronander E."/>
        </authorList>
    </citation>
    <scope>NUCLEOTIDE SEQUENCE [LARGE SCALE GENOMIC DNA]</scope>
</reference>
<evidence type="ECO:0000313" key="5">
    <source>
        <dbReference type="Proteomes" id="UP001314205"/>
    </source>
</evidence>
<dbReference type="PANTHER" id="PTHR34339:SF1">
    <property type="entry name" value="STIMULATOR OF INTERFERON GENES PROTEIN"/>
    <property type="match status" value="1"/>
</dbReference>
<evidence type="ECO:0000259" key="2">
    <source>
        <dbReference type="Pfam" id="PF15009"/>
    </source>
</evidence>
<dbReference type="InterPro" id="IPR038623">
    <property type="entry name" value="STING_C_sf"/>
</dbReference>
<dbReference type="GO" id="GO:0005776">
    <property type="term" value="C:autophagosome"/>
    <property type="evidence" value="ECO:0007669"/>
    <property type="project" value="TreeGrafter"/>
</dbReference>
<keyword evidence="1" id="KW-1133">Transmembrane helix</keyword>